<dbReference type="GO" id="GO:0005886">
    <property type="term" value="C:plasma membrane"/>
    <property type="evidence" value="ECO:0007669"/>
    <property type="project" value="UniProtKB-SubCell"/>
</dbReference>
<feature type="region of interest" description="Disordered" evidence="5">
    <location>
        <begin position="492"/>
        <end position="558"/>
    </location>
</feature>
<dbReference type="AlphaFoldDB" id="A0A7Y0KBE8"/>
<dbReference type="PANTHER" id="PTHR22550">
    <property type="entry name" value="SPORE GERMINATION PROTEIN"/>
    <property type="match status" value="1"/>
</dbReference>
<keyword evidence="6" id="KW-1133">Transmembrane helix</keyword>
<name>A0A7Y0KBE8_9BACI</name>
<protein>
    <submittedName>
        <fullName evidence="7">Spore germination protein</fullName>
    </submittedName>
</protein>
<dbReference type="EMBL" id="JABBPK010000001">
    <property type="protein sequence ID" value="NMO79311.1"/>
    <property type="molecule type" value="Genomic_DNA"/>
</dbReference>
<accession>A0A7Y0KBE8</accession>
<comment type="similarity">
    <text evidence="2 4">Belongs to the GerABKA family.</text>
</comment>
<dbReference type="RefSeq" id="WP_169189158.1">
    <property type="nucleotide sequence ID" value="NZ_JABBPK010000001.1"/>
</dbReference>
<evidence type="ECO:0000256" key="5">
    <source>
        <dbReference type="SAM" id="MobiDB-lite"/>
    </source>
</evidence>
<comment type="caution">
    <text evidence="7">The sequence shown here is derived from an EMBL/GenBank/DDBJ whole genome shotgun (WGS) entry which is preliminary data.</text>
</comment>
<sequence length="558" mass="62702">METTSKDMRFTTELEKNIAKIKKHLGDSVDLVKRKIYFLGNRQVSSVLFYIDGLASVEHVEKVIDAMMYEGNEFIKRNQLMISDLETLIEQHVLMNTSFSMITEVEKALVAILSGDSMLFVDGCEKAFHIQTKGWDTRSVDEPQTEQVVRGSRDGFTENIRTNTALVRRRLRDPELRLETMSIGVRSKTDINIAYITGTVKKGLVDEVKKRLNNIKIDGILESGYIEEMIADSPFSPFTTVMSTERPDKVASALLEGRVAIFVDNTPFVLVVPTYFWQFLQASDDYYMGFMAGSFFRIIRYIAFVISLTLTSIYVMLVSFHQEMIPTPLALTIASGREIVPFPVLLEALLMEITFELMREAGLRMPKPVGQAVSIVGSLVIGQAAVQAGIVSPFMVIVVAVTGISSFAIPNYSASYSIRLIRFPLLIASGTLGLLGFSVMFSLLAIHALSIRSFGESYLAPATPFQPNDQKDTLIRFPWWAMKKRPQLADGDTIKLGDHQKPSPPDKVKKPLKLNDENQSESEKTKNDEDNNKDYEDITGLRRWKKKSGGNKGEKRKE</sequence>
<feature type="transmembrane region" description="Helical" evidence="6">
    <location>
        <begin position="394"/>
        <end position="413"/>
    </location>
</feature>
<dbReference type="Pfam" id="PF03323">
    <property type="entry name" value="GerA"/>
    <property type="match status" value="1"/>
</dbReference>
<evidence type="ECO:0000313" key="7">
    <source>
        <dbReference type="EMBL" id="NMO79311.1"/>
    </source>
</evidence>
<comment type="subcellular location">
    <subcellularLocation>
        <location evidence="4">Cell membrane</location>
    </subcellularLocation>
    <subcellularLocation>
        <location evidence="1">Membrane</location>
        <topology evidence="1">Multi-pass membrane protein</topology>
    </subcellularLocation>
</comment>
<feature type="transmembrane region" description="Helical" evidence="6">
    <location>
        <begin position="298"/>
        <end position="319"/>
    </location>
</feature>
<keyword evidence="3 4" id="KW-0472">Membrane</keyword>
<gene>
    <name evidence="7" type="ORF">HHU08_20370</name>
</gene>
<feature type="transmembrane region" description="Helical" evidence="6">
    <location>
        <begin position="425"/>
        <end position="449"/>
    </location>
</feature>
<dbReference type="InterPro" id="IPR004995">
    <property type="entry name" value="Spore_Ger"/>
</dbReference>
<dbReference type="PIRSF" id="PIRSF005690">
    <property type="entry name" value="GerBA"/>
    <property type="match status" value="1"/>
</dbReference>
<evidence type="ECO:0000256" key="4">
    <source>
        <dbReference type="PIRNR" id="PIRNR005690"/>
    </source>
</evidence>
<keyword evidence="8" id="KW-1185">Reference proteome</keyword>
<dbReference type="GO" id="GO:0009847">
    <property type="term" value="P:spore germination"/>
    <property type="evidence" value="ECO:0007669"/>
    <property type="project" value="UniProtKB-UniRule"/>
</dbReference>
<dbReference type="Proteomes" id="UP000588491">
    <property type="component" value="Unassembled WGS sequence"/>
</dbReference>
<reference evidence="7 8" key="1">
    <citation type="submission" date="2020-04" db="EMBL/GenBank/DDBJ databases">
        <title>Bacillus sp. UniB3 isolated from commercial digestive syrup.</title>
        <authorList>
            <person name="Thorat V."/>
            <person name="Kirdat K."/>
            <person name="Tiwarekar B."/>
            <person name="Yadav A."/>
        </authorList>
    </citation>
    <scope>NUCLEOTIDE SEQUENCE [LARGE SCALE GENOMIC DNA]</scope>
    <source>
        <strain evidence="7 8">UniB3</strain>
    </source>
</reference>
<organism evidence="7 8">
    <name type="scientific">Niallia alba</name>
    <dbReference type="NCBI Taxonomy" id="2729105"/>
    <lineage>
        <taxon>Bacteria</taxon>
        <taxon>Bacillati</taxon>
        <taxon>Bacillota</taxon>
        <taxon>Bacilli</taxon>
        <taxon>Bacillales</taxon>
        <taxon>Bacillaceae</taxon>
        <taxon>Niallia</taxon>
    </lineage>
</organism>
<evidence type="ECO:0000256" key="6">
    <source>
        <dbReference type="SAM" id="Phobius"/>
    </source>
</evidence>
<keyword evidence="6" id="KW-0812">Transmembrane</keyword>
<dbReference type="InterPro" id="IPR050768">
    <property type="entry name" value="UPF0353/GerABKA_families"/>
</dbReference>
<proteinExistence type="inferred from homology"/>
<evidence type="ECO:0000313" key="8">
    <source>
        <dbReference type="Proteomes" id="UP000588491"/>
    </source>
</evidence>
<evidence type="ECO:0000256" key="3">
    <source>
        <dbReference type="ARBA" id="ARBA00023136"/>
    </source>
</evidence>
<feature type="transmembrane region" description="Helical" evidence="6">
    <location>
        <begin position="369"/>
        <end position="388"/>
    </location>
</feature>
<dbReference type="PANTHER" id="PTHR22550:SF5">
    <property type="entry name" value="LEUCINE ZIPPER PROTEIN 4"/>
    <property type="match status" value="1"/>
</dbReference>
<evidence type="ECO:0000256" key="1">
    <source>
        <dbReference type="ARBA" id="ARBA00004141"/>
    </source>
</evidence>
<evidence type="ECO:0000256" key="2">
    <source>
        <dbReference type="ARBA" id="ARBA00005278"/>
    </source>
</evidence>
<feature type="compositionally biased region" description="Basic and acidic residues" evidence="5">
    <location>
        <begin position="492"/>
        <end position="540"/>
    </location>
</feature>